<accession>A0A812HKH1</accession>
<name>A0A812HKH1_9DINO</name>
<gene>
    <name evidence="1" type="ORF">SNAT2548_LOCUS1652</name>
</gene>
<reference evidence="1" key="1">
    <citation type="submission" date="2021-02" db="EMBL/GenBank/DDBJ databases">
        <authorList>
            <person name="Dougan E. K."/>
            <person name="Rhodes N."/>
            <person name="Thang M."/>
            <person name="Chan C."/>
        </authorList>
    </citation>
    <scope>NUCLEOTIDE SEQUENCE</scope>
</reference>
<dbReference type="OrthoDB" id="447821at2759"/>
<evidence type="ECO:0000313" key="1">
    <source>
        <dbReference type="EMBL" id="CAE6953372.1"/>
    </source>
</evidence>
<evidence type="ECO:0000313" key="2">
    <source>
        <dbReference type="Proteomes" id="UP000604046"/>
    </source>
</evidence>
<dbReference type="AlphaFoldDB" id="A0A812HKH1"/>
<keyword evidence="2" id="KW-1185">Reference proteome</keyword>
<sequence length="125" mass="13829">MLLLAVEGSLTIGGFPSKVLGDESLAGQLKKLEAMPATHVTAETTKNGWAVKLQEGASILVPPNTCWFERAGGDDDTHSVRQLIARDACLGPMKEWLQQMHSEGSVTEQDRLHKMLEFRQKQQEQ</sequence>
<dbReference type="Proteomes" id="UP000604046">
    <property type="component" value="Unassembled WGS sequence"/>
</dbReference>
<organism evidence="1 2">
    <name type="scientific">Symbiodinium natans</name>
    <dbReference type="NCBI Taxonomy" id="878477"/>
    <lineage>
        <taxon>Eukaryota</taxon>
        <taxon>Sar</taxon>
        <taxon>Alveolata</taxon>
        <taxon>Dinophyceae</taxon>
        <taxon>Suessiales</taxon>
        <taxon>Symbiodiniaceae</taxon>
        <taxon>Symbiodinium</taxon>
    </lineage>
</organism>
<comment type="caution">
    <text evidence="1">The sequence shown here is derived from an EMBL/GenBank/DDBJ whole genome shotgun (WGS) entry which is preliminary data.</text>
</comment>
<protein>
    <submittedName>
        <fullName evidence="1">Uncharacterized protein</fullName>
    </submittedName>
</protein>
<proteinExistence type="predicted"/>
<dbReference type="EMBL" id="CAJNDS010000094">
    <property type="protein sequence ID" value="CAE6953372.1"/>
    <property type="molecule type" value="Genomic_DNA"/>
</dbReference>